<feature type="domain" description="RRM" evidence="1">
    <location>
        <begin position="144"/>
        <end position="209"/>
    </location>
</feature>
<evidence type="ECO:0000313" key="2">
    <source>
        <dbReference type="EMBL" id="KRZ73348.1"/>
    </source>
</evidence>
<dbReference type="InterPro" id="IPR012677">
    <property type="entry name" value="Nucleotide-bd_a/b_plait_sf"/>
</dbReference>
<dbReference type="EMBL" id="JYDO01000065">
    <property type="protein sequence ID" value="KRZ73348.1"/>
    <property type="molecule type" value="Genomic_DNA"/>
</dbReference>
<name>A0A0V1MNF6_9BILA</name>
<dbReference type="GO" id="GO:0003723">
    <property type="term" value="F:RNA binding"/>
    <property type="evidence" value="ECO:0007669"/>
    <property type="project" value="InterPro"/>
</dbReference>
<dbReference type="OrthoDB" id="5918391at2759"/>
<dbReference type="InterPro" id="IPR035979">
    <property type="entry name" value="RBD_domain_sf"/>
</dbReference>
<keyword evidence="3" id="KW-1185">Reference proteome</keyword>
<dbReference type="Proteomes" id="UP000054843">
    <property type="component" value="Unassembled WGS sequence"/>
</dbReference>
<organism evidence="2 3">
    <name type="scientific">Trichinella papuae</name>
    <dbReference type="NCBI Taxonomy" id="268474"/>
    <lineage>
        <taxon>Eukaryota</taxon>
        <taxon>Metazoa</taxon>
        <taxon>Ecdysozoa</taxon>
        <taxon>Nematoda</taxon>
        <taxon>Enoplea</taxon>
        <taxon>Dorylaimia</taxon>
        <taxon>Trichinellida</taxon>
        <taxon>Trichinellidae</taxon>
        <taxon>Trichinella</taxon>
    </lineage>
</organism>
<dbReference type="SUPFAM" id="SSF54928">
    <property type="entry name" value="RNA-binding domain, RBD"/>
    <property type="match status" value="1"/>
</dbReference>
<dbReference type="Gene3D" id="3.30.70.330">
    <property type="match status" value="1"/>
</dbReference>
<dbReference type="AlphaFoldDB" id="A0A0V1MNF6"/>
<dbReference type="InterPro" id="IPR000504">
    <property type="entry name" value="RRM_dom"/>
</dbReference>
<gene>
    <name evidence="2" type="ORF">T10_7097</name>
</gene>
<protein>
    <recommendedName>
        <fullName evidence="1">RRM domain-containing protein</fullName>
    </recommendedName>
</protein>
<dbReference type="SMART" id="SM00360">
    <property type="entry name" value="RRM"/>
    <property type="match status" value="1"/>
</dbReference>
<evidence type="ECO:0000259" key="1">
    <source>
        <dbReference type="SMART" id="SM00360"/>
    </source>
</evidence>
<dbReference type="CDD" id="cd00590">
    <property type="entry name" value="RRM_SF"/>
    <property type="match status" value="1"/>
</dbReference>
<reference evidence="2 3" key="1">
    <citation type="submission" date="2015-01" db="EMBL/GenBank/DDBJ databases">
        <title>Evolution of Trichinella species and genotypes.</title>
        <authorList>
            <person name="Korhonen P.K."/>
            <person name="Edoardo P."/>
            <person name="Giuseppe L.R."/>
            <person name="Gasser R.B."/>
        </authorList>
    </citation>
    <scope>NUCLEOTIDE SEQUENCE [LARGE SCALE GENOMIC DNA]</scope>
    <source>
        <strain evidence="2">ISS1980</strain>
    </source>
</reference>
<proteinExistence type="predicted"/>
<accession>A0A0V1MNF6</accession>
<sequence length="237" mass="27100">MMMNRLKSVHHCYALDIHAIVELSKLFPGAFRRSLQALVRANQMKSDHQSCENKNSFIVILNSNMDSNEEDEVIVIDDDEDTSKQSVCEVSETSDLPCYSPLETNEPIEDFRHLCTFLIRKPDCAKFYFNMGRYTSKRISQKQKLIVIGFDRSVSAYTLWAIFHKFGTVLYITHKGSYAIIAFSSGDEAMTARMYSHGLNVNDSVISVFSYGTVQQEDRRTIRFLSPAEIFNLSADM</sequence>
<comment type="caution">
    <text evidence="2">The sequence shown here is derived from an EMBL/GenBank/DDBJ whole genome shotgun (WGS) entry which is preliminary data.</text>
</comment>
<evidence type="ECO:0000313" key="3">
    <source>
        <dbReference type="Proteomes" id="UP000054843"/>
    </source>
</evidence>